<name>A0A2Z7AKW2_9LAMI</name>
<feature type="region of interest" description="Disordered" evidence="2">
    <location>
        <begin position="182"/>
        <end position="229"/>
    </location>
</feature>
<dbReference type="PANTHER" id="PTHR33476">
    <property type="entry name" value="EMB|CAB62613.1"/>
    <property type="match status" value="1"/>
</dbReference>
<keyword evidence="4" id="KW-1185">Reference proteome</keyword>
<dbReference type="InterPro" id="IPR040348">
    <property type="entry name" value="POLAR-like"/>
</dbReference>
<gene>
    <name evidence="3" type="ORF">F511_24758</name>
</gene>
<dbReference type="AlphaFoldDB" id="A0A2Z7AKW2"/>
<evidence type="ECO:0000256" key="2">
    <source>
        <dbReference type="SAM" id="MobiDB-lite"/>
    </source>
</evidence>
<organism evidence="3 4">
    <name type="scientific">Dorcoceras hygrometricum</name>
    <dbReference type="NCBI Taxonomy" id="472368"/>
    <lineage>
        <taxon>Eukaryota</taxon>
        <taxon>Viridiplantae</taxon>
        <taxon>Streptophyta</taxon>
        <taxon>Embryophyta</taxon>
        <taxon>Tracheophyta</taxon>
        <taxon>Spermatophyta</taxon>
        <taxon>Magnoliopsida</taxon>
        <taxon>eudicotyledons</taxon>
        <taxon>Gunneridae</taxon>
        <taxon>Pentapetalae</taxon>
        <taxon>asterids</taxon>
        <taxon>lamiids</taxon>
        <taxon>Lamiales</taxon>
        <taxon>Gesneriaceae</taxon>
        <taxon>Didymocarpoideae</taxon>
        <taxon>Trichosporeae</taxon>
        <taxon>Loxocarpinae</taxon>
        <taxon>Dorcoceras</taxon>
    </lineage>
</organism>
<dbReference type="Proteomes" id="UP000250235">
    <property type="component" value="Unassembled WGS sequence"/>
</dbReference>
<accession>A0A2Z7AKW2</accession>
<dbReference type="PANTHER" id="PTHR33476:SF30">
    <property type="match status" value="1"/>
</dbReference>
<dbReference type="OrthoDB" id="914178at2759"/>
<reference evidence="3 4" key="1">
    <citation type="journal article" date="2015" name="Proc. Natl. Acad. Sci. U.S.A.">
        <title>The resurrection genome of Boea hygrometrica: A blueprint for survival of dehydration.</title>
        <authorList>
            <person name="Xiao L."/>
            <person name="Yang G."/>
            <person name="Zhang L."/>
            <person name="Yang X."/>
            <person name="Zhao S."/>
            <person name="Ji Z."/>
            <person name="Zhou Q."/>
            <person name="Hu M."/>
            <person name="Wang Y."/>
            <person name="Chen M."/>
            <person name="Xu Y."/>
            <person name="Jin H."/>
            <person name="Xiao X."/>
            <person name="Hu G."/>
            <person name="Bao F."/>
            <person name="Hu Y."/>
            <person name="Wan P."/>
            <person name="Li L."/>
            <person name="Deng X."/>
            <person name="Kuang T."/>
            <person name="Xiang C."/>
            <person name="Zhu J.K."/>
            <person name="Oliver M.J."/>
            <person name="He Y."/>
        </authorList>
    </citation>
    <scope>NUCLEOTIDE SEQUENCE [LARGE SCALE GENOMIC DNA]</scope>
    <source>
        <strain evidence="4">cv. XS01</strain>
    </source>
</reference>
<sequence length="524" mass="58645">MDLWVVAAAAGAGYIAKNLQNLTVDKKEDLLEPALKYPGNAQSESMNILQQIRYNTCPLRRLERNRAQHERELASSTAGISGQRIPEFEDGECKNSRRLKKGKFIRSGRSAMNIARPLISIENELDYELSKDGDNERNVFTMFPSVSTVRPLLVTDGTGLTSRSSSTSSLALLSGGEIVNEGYYQPPGKNDTPSSVREPIASPNTEAKESTKFDTHKASDDNAENLDSRSRIEEELQAELEMLEYNMNASALENIYNIVELDPDYEPDIARGDLKPMMAMEAQDTTSESGYESTSTTTNISQPPNYAVSPHELSFRLHELIESRLEARIKELEIALSNSERKVQVLGSQGILSGRRLSFSETEYSCSLQSPINNCGHYTTDGSLVRNISSNSLDSIKEANGTLMRAMKNKQERIERSSTSSCGSDHEMHSTVQKLIDGLFNDEKNVSQQDFGMEKGAGQDDSVQDVVRTWDRQMSRSLILDEDFESEDEEETDDSEMLLIKKIVERRRSDSAFVFNFDEFRTPA</sequence>
<feature type="compositionally biased region" description="Low complexity" evidence="2">
    <location>
        <begin position="287"/>
        <end position="298"/>
    </location>
</feature>
<dbReference type="GO" id="GO:0008356">
    <property type="term" value="P:asymmetric cell division"/>
    <property type="evidence" value="ECO:0007669"/>
    <property type="project" value="InterPro"/>
</dbReference>
<feature type="region of interest" description="Disordered" evidence="2">
    <location>
        <begin position="287"/>
        <end position="306"/>
    </location>
</feature>
<feature type="coiled-coil region" evidence="1">
    <location>
        <begin position="322"/>
        <end position="349"/>
    </location>
</feature>
<keyword evidence="1" id="KW-0175">Coiled coil</keyword>
<evidence type="ECO:0000256" key="1">
    <source>
        <dbReference type="SAM" id="Coils"/>
    </source>
</evidence>
<feature type="compositionally biased region" description="Basic and acidic residues" evidence="2">
    <location>
        <begin position="206"/>
        <end position="229"/>
    </location>
</feature>
<proteinExistence type="predicted"/>
<protein>
    <submittedName>
        <fullName evidence="3">Uncharacterized protein</fullName>
    </submittedName>
</protein>
<evidence type="ECO:0000313" key="4">
    <source>
        <dbReference type="Proteomes" id="UP000250235"/>
    </source>
</evidence>
<dbReference type="EMBL" id="KV014369">
    <property type="protein sequence ID" value="KZV22431.1"/>
    <property type="molecule type" value="Genomic_DNA"/>
</dbReference>
<evidence type="ECO:0000313" key="3">
    <source>
        <dbReference type="EMBL" id="KZV22431.1"/>
    </source>
</evidence>